<comment type="caution">
    <text evidence="2">The sequence shown here is derived from an EMBL/GenBank/DDBJ whole genome shotgun (WGS) entry which is preliminary data.</text>
</comment>
<feature type="transmembrane region" description="Helical" evidence="1">
    <location>
        <begin position="6"/>
        <end position="29"/>
    </location>
</feature>
<evidence type="ECO:0000313" key="2">
    <source>
        <dbReference type="EMBL" id="RKE90906.1"/>
    </source>
</evidence>
<keyword evidence="3" id="KW-1185">Reference proteome</keyword>
<keyword evidence="1" id="KW-0812">Transmembrane</keyword>
<keyword evidence="1" id="KW-1133">Transmembrane helix</keyword>
<evidence type="ECO:0000256" key="1">
    <source>
        <dbReference type="SAM" id="Phobius"/>
    </source>
</evidence>
<dbReference type="RefSeq" id="WP_162843314.1">
    <property type="nucleotide sequence ID" value="NZ_RAQJ01000006.1"/>
</dbReference>
<accession>A0A420DFD4</accession>
<keyword evidence="1" id="KW-0472">Membrane</keyword>
<reference evidence="2 3" key="1">
    <citation type="submission" date="2018-09" db="EMBL/GenBank/DDBJ databases">
        <title>Genomic Encyclopedia of Archaeal and Bacterial Type Strains, Phase II (KMG-II): from individual species to whole genera.</title>
        <authorList>
            <person name="Goeker M."/>
        </authorList>
    </citation>
    <scope>NUCLEOTIDE SEQUENCE [LARGE SCALE GENOMIC DNA]</scope>
    <source>
        <strain evidence="2 3">DSM 26283</strain>
    </source>
</reference>
<sequence>MKIKKVLRLIALVFFIAIASIIPVPITFYKKDNLPKHLIEQLETKEEDSEEDNIKELF</sequence>
<gene>
    <name evidence="2" type="ORF">BXY80_2496</name>
</gene>
<proteinExistence type="predicted"/>
<evidence type="ECO:0000313" key="3">
    <source>
        <dbReference type="Proteomes" id="UP000284892"/>
    </source>
</evidence>
<protein>
    <submittedName>
        <fullName evidence="2">Uncharacterized protein</fullName>
    </submittedName>
</protein>
<organism evidence="2 3">
    <name type="scientific">Ichthyenterobacterium magnum</name>
    <dbReference type="NCBI Taxonomy" id="1230530"/>
    <lineage>
        <taxon>Bacteria</taxon>
        <taxon>Pseudomonadati</taxon>
        <taxon>Bacteroidota</taxon>
        <taxon>Flavobacteriia</taxon>
        <taxon>Flavobacteriales</taxon>
        <taxon>Flavobacteriaceae</taxon>
        <taxon>Ichthyenterobacterium</taxon>
    </lineage>
</organism>
<dbReference type="EMBL" id="RAQJ01000006">
    <property type="protein sequence ID" value="RKE90906.1"/>
    <property type="molecule type" value="Genomic_DNA"/>
</dbReference>
<dbReference type="Proteomes" id="UP000284892">
    <property type="component" value="Unassembled WGS sequence"/>
</dbReference>
<name>A0A420DFD4_9FLAO</name>
<dbReference type="AlphaFoldDB" id="A0A420DFD4"/>